<reference evidence="1" key="1">
    <citation type="submission" date="2023-04" db="EMBL/GenBank/DDBJ databases">
        <title>Ambrosiozyma monospora NBRC 10751.</title>
        <authorList>
            <person name="Ichikawa N."/>
            <person name="Sato H."/>
            <person name="Tonouchi N."/>
        </authorList>
    </citation>
    <scope>NUCLEOTIDE SEQUENCE</scope>
    <source>
        <strain evidence="1">NBRC 10751</strain>
    </source>
</reference>
<organism evidence="1 2">
    <name type="scientific">Ambrosiozyma monospora</name>
    <name type="common">Yeast</name>
    <name type="synonym">Endomycopsis monosporus</name>
    <dbReference type="NCBI Taxonomy" id="43982"/>
    <lineage>
        <taxon>Eukaryota</taxon>
        <taxon>Fungi</taxon>
        <taxon>Dikarya</taxon>
        <taxon>Ascomycota</taxon>
        <taxon>Saccharomycotina</taxon>
        <taxon>Pichiomycetes</taxon>
        <taxon>Pichiales</taxon>
        <taxon>Pichiaceae</taxon>
        <taxon>Ambrosiozyma</taxon>
    </lineage>
</organism>
<evidence type="ECO:0000313" key="1">
    <source>
        <dbReference type="EMBL" id="GMF00167.1"/>
    </source>
</evidence>
<evidence type="ECO:0000313" key="2">
    <source>
        <dbReference type="Proteomes" id="UP001165064"/>
    </source>
</evidence>
<dbReference type="EMBL" id="BSXS01011295">
    <property type="protein sequence ID" value="GMF00167.1"/>
    <property type="molecule type" value="Genomic_DNA"/>
</dbReference>
<sequence>MEVFKLHETTIETWTIVCMLMLTALNVNLIDLYTVAQQAPSSYVQLPTTKVESDEYDQVYSRDIEDELSNDSTLWIWFAILASVAAIPIPFILYCLFFDMQESMYTYFDYTVLCYWGLDASAIAAMWRLWVMCSDNKYQHFAVLVYSLFPLAITFTLSILLNANDDPAHNWKSIVGACLTLISVVFNMFSIEFIPDPDVAVSVFN</sequence>
<accession>A0ACB5U1X0</accession>
<protein>
    <submittedName>
        <fullName evidence="1">Unnamed protein product</fullName>
    </submittedName>
</protein>
<name>A0ACB5U1X0_AMBMO</name>
<comment type="caution">
    <text evidence="1">The sequence shown here is derived from an EMBL/GenBank/DDBJ whole genome shotgun (WGS) entry which is preliminary data.</text>
</comment>
<gene>
    <name evidence="1" type="ORF">Amon02_001093400</name>
</gene>
<keyword evidence="2" id="KW-1185">Reference proteome</keyword>
<proteinExistence type="predicted"/>
<dbReference type="Proteomes" id="UP001165064">
    <property type="component" value="Unassembled WGS sequence"/>
</dbReference>